<dbReference type="GO" id="GO:0016887">
    <property type="term" value="F:ATP hydrolysis activity"/>
    <property type="evidence" value="ECO:0007669"/>
    <property type="project" value="InterPro"/>
</dbReference>
<dbReference type="Gene3D" id="3.40.50.300">
    <property type="entry name" value="P-loop containing nucleotide triphosphate hydrolases"/>
    <property type="match status" value="1"/>
</dbReference>
<gene>
    <name evidence="5" type="ORF">BBD42_18055</name>
</gene>
<dbReference type="EMBL" id="CP016808">
    <property type="protein sequence ID" value="ANY68164.1"/>
    <property type="molecule type" value="Genomic_DNA"/>
</dbReference>
<evidence type="ECO:0000313" key="5">
    <source>
        <dbReference type="EMBL" id="ANY68164.1"/>
    </source>
</evidence>
<dbReference type="SMART" id="SM00382">
    <property type="entry name" value="AAA"/>
    <property type="match status" value="1"/>
</dbReference>
<evidence type="ECO:0000256" key="1">
    <source>
        <dbReference type="ARBA" id="ARBA00022741"/>
    </source>
</evidence>
<dbReference type="InterPro" id="IPR003439">
    <property type="entry name" value="ABC_transporter-like_ATP-bd"/>
</dbReference>
<sequence length="260" mass="29268">MQVTDEGERQVAPLLTLDNVSKYRKNPEWLFEGITAQVQAGERIALLGTSGQGKSTLLRIVSLLGELDAGELRLQGRTSSEWKPEEWRRSVCYVAQTPIMLPGTVEYNLRTVSELQGKTFDEALARRCMEGVGLGHIEWSKEAESLSGGEKQRTALARALLLRSPLLLLDETTSSLDPKSKRQVEQFLSEWCSEEGTAFIWITHDLEQARQESERIWFMAEGRLLEQSATEAFFTNPGSEQARSFLDSQHAPEQGDDQHE</sequence>
<dbReference type="GO" id="GO:0005524">
    <property type="term" value="F:ATP binding"/>
    <property type="evidence" value="ECO:0007669"/>
    <property type="project" value="UniProtKB-KW"/>
</dbReference>
<protein>
    <submittedName>
        <fullName evidence="5">ABC transporter</fullName>
    </submittedName>
</protein>
<dbReference type="Pfam" id="PF00005">
    <property type="entry name" value="ABC_tran"/>
    <property type="match status" value="1"/>
</dbReference>
<keyword evidence="1" id="KW-0547">Nucleotide-binding</keyword>
<evidence type="ECO:0000259" key="4">
    <source>
        <dbReference type="PROSITE" id="PS50893"/>
    </source>
</evidence>
<dbReference type="PROSITE" id="PS50893">
    <property type="entry name" value="ABC_TRANSPORTER_2"/>
    <property type="match status" value="1"/>
</dbReference>
<proteinExistence type="predicted"/>
<feature type="domain" description="ABC transporter" evidence="4">
    <location>
        <begin position="15"/>
        <end position="246"/>
    </location>
</feature>
<name>A0A1B2DKB1_9BACL</name>
<dbReference type="PANTHER" id="PTHR43423:SF1">
    <property type="entry name" value="ABC TRANSPORTER I FAMILY MEMBER 17"/>
    <property type="match status" value="1"/>
</dbReference>
<organism evidence="5">
    <name type="scientific">Paenibacillus sp. BIHB 4019</name>
    <dbReference type="NCBI Taxonomy" id="1870819"/>
    <lineage>
        <taxon>Bacteria</taxon>
        <taxon>Bacillati</taxon>
        <taxon>Bacillota</taxon>
        <taxon>Bacilli</taxon>
        <taxon>Bacillales</taxon>
        <taxon>Paenibacillaceae</taxon>
        <taxon>Paenibacillus</taxon>
    </lineage>
</organism>
<dbReference type="AlphaFoldDB" id="A0A1B2DKB1"/>
<reference evidence="5" key="1">
    <citation type="submission" date="2016-08" db="EMBL/GenBank/DDBJ databases">
        <title>Complete Genome Seqeunce of Paenibacillus sp. BIHB 4019 from tea rhizoplane.</title>
        <authorList>
            <person name="Thakur R."/>
            <person name="Swarnkar M.K."/>
            <person name="Gulati A."/>
        </authorList>
    </citation>
    <scope>NUCLEOTIDE SEQUENCE [LARGE SCALE GENOMIC DNA]</scope>
    <source>
        <strain evidence="5">BIHB4019</strain>
    </source>
</reference>
<evidence type="ECO:0000256" key="2">
    <source>
        <dbReference type="ARBA" id="ARBA00022840"/>
    </source>
</evidence>
<feature type="region of interest" description="Disordered" evidence="3">
    <location>
        <begin position="237"/>
        <end position="260"/>
    </location>
</feature>
<evidence type="ECO:0000256" key="3">
    <source>
        <dbReference type="SAM" id="MobiDB-lite"/>
    </source>
</evidence>
<dbReference type="InterPro" id="IPR027417">
    <property type="entry name" value="P-loop_NTPase"/>
</dbReference>
<dbReference type="PANTHER" id="PTHR43423">
    <property type="entry name" value="ABC TRANSPORTER I FAMILY MEMBER 17"/>
    <property type="match status" value="1"/>
</dbReference>
<dbReference type="InterPro" id="IPR003593">
    <property type="entry name" value="AAA+_ATPase"/>
</dbReference>
<dbReference type="SUPFAM" id="SSF52540">
    <property type="entry name" value="P-loop containing nucleoside triphosphate hydrolases"/>
    <property type="match status" value="1"/>
</dbReference>
<keyword evidence="2" id="KW-0067">ATP-binding</keyword>
<accession>A0A1B2DKB1</accession>